<sequence length="931" mass="102245">MLGKLFNLGTGNGASSGGPPQSNYTKPPQSSLESVQEDIHTRHLLFPDADALFQHQIDQVFPLSTALPSTTPGSPFDYEADIELDARHIRVLIMQDAAGPYPFQLLFDSQGPPPPAPVAPDRSPGGFPSFQDPRRTPGTPRKSSLNHGSRPLVIQPDSPQPRQGAFDRRGSLQGRTQTTAETELQRARREYNDEISAFSSCTFGNSELMAYKGTSTKVHIVPSSSDSRTEYAGSLLGDGRGSIGRSSMRSSRLAQSYTSETVSSAHPSASFATTSTPRHSDRRKILITRLFPALSPMSYRRKFYEQQRAKGEEDLFLPARTVIVSQDKMLARRLIFLLSAFLPANQQVPTARPHRPSTSTSVGAFSQSPPSYIVPILREESLRRKINRRPGPRRTSHTRNMSQSTRMSGVPTQLAHLAMEGHHERRFSDVGSLRSNLPIPGNDVGSRKSSAATTTTITPETSIPHFSTIHRAESRRRPRPGSSSSIAADDLKRSLIRGETSGHMSSASTDSRAASSRWGSMISGLWSTAARRGSSSLTMHESSSPTSPTKGNFGITDKLAEMVREASIVEGYRHTADPRPSIEGSEPQTPRGYDDEQAIDDEPERLVFAERTPDPTSAFQSPVKTTINPEDGVIDVDIPFPDYITSFETAVSSPSSSGYLSTPGLGSGLDGFEQLSRIVIDGDLPMNVAGYLQRYHQDFVLQAIPPQDDLEEQIKQSMRSEPTPFIFHKHASDDSGERWVDISSVLIADTATHTTKRIRYRRLIRPRPWAERPAPMGSAGSSVYGTALLTPSVMPYEHQLEDEFIEEKFASLDDVLTEAVERVIAQGLDTSKHNSSSSSRSTSKGRGRSNSDASESEESHTVPHMVQEVPRGECKSVVLSALHDIIRDVVEKREHEGEGRNGNGGRVVREEQESVLREAVRGWLDNMDASE</sequence>
<dbReference type="GO" id="GO:0005737">
    <property type="term" value="C:cytoplasm"/>
    <property type="evidence" value="ECO:0007669"/>
    <property type="project" value="TreeGrafter"/>
</dbReference>
<proteinExistence type="predicted"/>
<feature type="compositionally biased region" description="Basic residues" evidence="1">
    <location>
        <begin position="388"/>
        <end position="397"/>
    </location>
</feature>
<feature type="domain" description="Folliculin-interacting protein N-terminal" evidence="2">
    <location>
        <begin position="88"/>
        <end position="227"/>
    </location>
</feature>
<dbReference type="HOGENOM" id="CLU_007239_0_0_1"/>
<dbReference type="KEGG" id="vda:VDAG_00694"/>
<feature type="region of interest" description="Disordered" evidence="1">
    <location>
        <begin position="427"/>
        <end position="491"/>
    </location>
</feature>
<feature type="compositionally biased region" description="Polar residues" evidence="1">
    <location>
        <begin position="356"/>
        <end position="367"/>
    </location>
</feature>
<dbReference type="GO" id="GO:0042030">
    <property type="term" value="F:ATPase inhibitor activity"/>
    <property type="evidence" value="ECO:0007669"/>
    <property type="project" value="TreeGrafter"/>
</dbReference>
<dbReference type="GO" id="GO:0051087">
    <property type="term" value="F:protein-folding chaperone binding"/>
    <property type="evidence" value="ECO:0007669"/>
    <property type="project" value="TreeGrafter"/>
</dbReference>
<keyword evidence="4" id="KW-1185">Reference proteome</keyword>
<feature type="region of interest" description="Disordered" evidence="1">
    <location>
        <begin position="890"/>
        <end position="913"/>
    </location>
</feature>
<dbReference type="Proteomes" id="UP000001611">
    <property type="component" value="Chromosome 2"/>
</dbReference>
<dbReference type="PANTHER" id="PTHR21634">
    <property type="entry name" value="RE13835P"/>
    <property type="match status" value="1"/>
</dbReference>
<name>G2WQQ2_VERDV</name>
<evidence type="ECO:0000256" key="1">
    <source>
        <dbReference type="SAM" id="MobiDB-lite"/>
    </source>
</evidence>
<feature type="compositionally biased region" description="Polar residues" evidence="1">
    <location>
        <begin position="534"/>
        <end position="550"/>
    </location>
</feature>
<dbReference type="AlphaFoldDB" id="G2WQQ2"/>
<dbReference type="eggNOG" id="ENOG502QUW1">
    <property type="taxonomic scope" value="Eukaryota"/>
</dbReference>
<feature type="region of interest" description="Disordered" evidence="1">
    <location>
        <begin position="236"/>
        <end position="277"/>
    </location>
</feature>
<dbReference type="Pfam" id="PF14636">
    <property type="entry name" value="FNIP_N"/>
    <property type="match status" value="1"/>
</dbReference>
<feature type="region of interest" description="Disordered" evidence="1">
    <location>
        <begin position="104"/>
        <end position="181"/>
    </location>
</feature>
<dbReference type="GeneID" id="20702157"/>
<feature type="region of interest" description="Disordered" evidence="1">
    <location>
        <begin position="388"/>
        <end position="409"/>
    </location>
</feature>
<dbReference type="EMBL" id="DS572695">
    <property type="protein sequence ID" value="EGY14012.1"/>
    <property type="molecule type" value="Genomic_DNA"/>
</dbReference>
<feature type="region of interest" description="Disordered" evidence="1">
    <location>
        <begin position="827"/>
        <end position="869"/>
    </location>
</feature>
<feature type="region of interest" description="Disordered" evidence="1">
    <location>
        <begin position="534"/>
        <end position="554"/>
    </location>
</feature>
<feature type="compositionally biased region" description="Low complexity" evidence="1">
    <location>
        <begin position="243"/>
        <end position="253"/>
    </location>
</feature>
<protein>
    <recommendedName>
        <fullName evidence="2">Folliculin-interacting protein N-terminal domain-containing protein</fullName>
    </recommendedName>
</protein>
<gene>
    <name evidence="3" type="ORF">VDAG_00694</name>
</gene>
<feature type="region of interest" description="Disordered" evidence="1">
    <location>
        <begin position="1"/>
        <end position="36"/>
    </location>
</feature>
<feature type="compositionally biased region" description="Basic and acidic residues" evidence="1">
    <location>
        <begin position="890"/>
        <end position="899"/>
    </location>
</feature>
<feature type="compositionally biased region" description="Polar residues" evidence="1">
    <location>
        <begin position="18"/>
        <end position="34"/>
    </location>
</feature>
<accession>G2WQQ2</accession>
<dbReference type="RefSeq" id="XP_009650366.1">
    <property type="nucleotide sequence ID" value="XM_009652071.1"/>
</dbReference>
<feature type="compositionally biased region" description="Low complexity" evidence="1">
    <location>
        <begin position="833"/>
        <end position="851"/>
    </location>
</feature>
<feature type="region of interest" description="Disordered" evidence="1">
    <location>
        <begin position="348"/>
        <end position="367"/>
    </location>
</feature>
<evidence type="ECO:0000259" key="2">
    <source>
        <dbReference type="Pfam" id="PF14636"/>
    </source>
</evidence>
<dbReference type="PANTHER" id="PTHR21634:SF9">
    <property type="entry name" value="RE13835P"/>
    <property type="match status" value="1"/>
</dbReference>
<evidence type="ECO:0000313" key="3">
    <source>
        <dbReference type="EMBL" id="EGY14012.1"/>
    </source>
</evidence>
<feature type="compositionally biased region" description="Polar residues" evidence="1">
    <location>
        <begin position="254"/>
        <end position="277"/>
    </location>
</feature>
<dbReference type="OrthoDB" id="5428015at2759"/>
<dbReference type="InterPro" id="IPR028084">
    <property type="entry name" value="FNIP_N_dom"/>
</dbReference>
<reference evidence="3 4" key="1">
    <citation type="submission" date="2008-03" db="EMBL/GenBank/DDBJ databases">
        <title>The Genome Sequence of Verticillium dahliae VdLs.17.</title>
        <authorList>
            <consortium name="The Broad Institute Genome Sequencing Platform"/>
            <person name="Ma L.-J.J."/>
            <person name="Klosterman S.J."/>
            <person name="Subbarao K."/>
            <person name="Dobinson K."/>
            <person name="Veronese P."/>
            <person name="Kang S."/>
            <person name="Gold S.E."/>
            <person name="Young S."/>
            <person name="Jaffe D."/>
            <person name="Gnerre S."/>
            <person name="Berlin A."/>
            <person name="Heiman D."/>
            <person name="Hepburn T."/>
            <person name="Sykes S."/>
            <person name="Alvarado L."/>
            <person name="Kodira C.D."/>
            <person name="Lander E."/>
            <person name="Galagan J."/>
            <person name="Nusbaum C."/>
            <person name="Birren B."/>
        </authorList>
    </citation>
    <scope>NUCLEOTIDE SEQUENCE [LARGE SCALE GENOMIC DNA]</scope>
    <source>
        <strain evidence="4">VdLs.17 / ATCC MYA-4575 / FGSC 10137</strain>
    </source>
</reference>
<dbReference type="STRING" id="498257.G2WQQ2"/>
<feature type="compositionally biased region" description="Low complexity" evidence="1">
    <location>
        <begin position="450"/>
        <end position="464"/>
    </location>
</feature>
<feature type="compositionally biased region" description="Polar residues" evidence="1">
    <location>
        <begin position="398"/>
        <end position="409"/>
    </location>
</feature>
<organism evidence="3 4">
    <name type="scientific">Verticillium dahliae (strain VdLs.17 / ATCC MYA-4575 / FGSC 10137)</name>
    <name type="common">Verticillium wilt</name>
    <dbReference type="NCBI Taxonomy" id="498257"/>
    <lineage>
        <taxon>Eukaryota</taxon>
        <taxon>Fungi</taxon>
        <taxon>Dikarya</taxon>
        <taxon>Ascomycota</taxon>
        <taxon>Pezizomycotina</taxon>
        <taxon>Sordariomycetes</taxon>
        <taxon>Hypocreomycetidae</taxon>
        <taxon>Glomerellales</taxon>
        <taxon>Plectosphaerellaceae</taxon>
        <taxon>Verticillium</taxon>
    </lineage>
</organism>
<evidence type="ECO:0000313" key="4">
    <source>
        <dbReference type="Proteomes" id="UP000001611"/>
    </source>
</evidence>
<feature type="region of interest" description="Disordered" evidence="1">
    <location>
        <begin position="571"/>
        <end position="596"/>
    </location>
</feature>
<dbReference type="InParanoid" id="G2WQQ2"/>